<dbReference type="AlphaFoldDB" id="A0A0J7KCW7"/>
<reference evidence="1 2" key="1">
    <citation type="submission" date="2015-04" db="EMBL/GenBank/DDBJ databases">
        <title>Lasius niger genome sequencing.</title>
        <authorList>
            <person name="Konorov E.A."/>
            <person name="Nikitin M.A."/>
            <person name="Kirill M.V."/>
            <person name="Chang P."/>
        </authorList>
    </citation>
    <scope>NUCLEOTIDE SEQUENCE [LARGE SCALE GENOMIC DNA]</scope>
    <source>
        <tissue evidence="1">Whole</tissue>
    </source>
</reference>
<dbReference type="GO" id="GO:0003964">
    <property type="term" value="F:RNA-directed DNA polymerase activity"/>
    <property type="evidence" value="ECO:0007669"/>
    <property type="project" value="UniProtKB-KW"/>
</dbReference>
<evidence type="ECO:0000313" key="1">
    <source>
        <dbReference type="EMBL" id="KMQ88288.1"/>
    </source>
</evidence>
<dbReference type="STRING" id="67767.A0A0J7KCW7"/>
<dbReference type="OrthoDB" id="6777957at2759"/>
<keyword evidence="1" id="KW-0808">Transferase</keyword>
<dbReference type="PANTHER" id="PTHR19446">
    <property type="entry name" value="REVERSE TRANSCRIPTASES"/>
    <property type="match status" value="1"/>
</dbReference>
<keyword evidence="1" id="KW-0695">RNA-directed DNA polymerase</keyword>
<evidence type="ECO:0000313" key="2">
    <source>
        <dbReference type="Proteomes" id="UP000036403"/>
    </source>
</evidence>
<comment type="caution">
    <text evidence="1">The sequence shown here is derived from an EMBL/GenBank/DDBJ whole genome shotgun (WGS) entry which is preliminary data.</text>
</comment>
<protein>
    <submittedName>
        <fullName evidence="1">Rna-directed dna polymerase from mobile element jockey-like protein</fullName>
    </submittedName>
</protein>
<sequence>MQEPPDIKRILAAPSPWWNEECNDIIRSKNLCFREFKQHPSSANLCKYLDACKIASKIFAKNQKIFFKRFCSSLNIDTPLFNVWRYIRVFSNKRQGNSCQTTVSEEAFHETFNKLAPLQPIHPTDLADPSALPFINNNHEINYLLTPFSIMEYRETISSLKSKSAPDPDLISNKIIQKFPIELHSLILETFNLMFNKSVFSKQWNEYFTVFIPKQGKKDALRPISLANNLHKIFERLIYK</sequence>
<gene>
    <name evidence="1" type="ORF">RF55_12249</name>
</gene>
<dbReference type="PaxDb" id="67767-A0A0J7KCW7"/>
<dbReference type="EMBL" id="LBMM01009231">
    <property type="protein sequence ID" value="KMQ88288.1"/>
    <property type="molecule type" value="Genomic_DNA"/>
</dbReference>
<proteinExistence type="predicted"/>
<name>A0A0J7KCW7_LASNI</name>
<accession>A0A0J7KCW7</accession>
<dbReference type="Proteomes" id="UP000036403">
    <property type="component" value="Unassembled WGS sequence"/>
</dbReference>
<keyword evidence="2" id="KW-1185">Reference proteome</keyword>
<keyword evidence="1" id="KW-0548">Nucleotidyltransferase</keyword>
<organism evidence="1 2">
    <name type="scientific">Lasius niger</name>
    <name type="common">Black garden ant</name>
    <dbReference type="NCBI Taxonomy" id="67767"/>
    <lineage>
        <taxon>Eukaryota</taxon>
        <taxon>Metazoa</taxon>
        <taxon>Ecdysozoa</taxon>
        <taxon>Arthropoda</taxon>
        <taxon>Hexapoda</taxon>
        <taxon>Insecta</taxon>
        <taxon>Pterygota</taxon>
        <taxon>Neoptera</taxon>
        <taxon>Endopterygota</taxon>
        <taxon>Hymenoptera</taxon>
        <taxon>Apocrita</taxon>
        <taxon>Aculeata</taxon>
        <taxon>Formicoidea</taxon>
        <taxon>Formicidae</taxon>
        <taxon>Formicinae</taxon>
        <taxon>Lasius</taxon>
        <taxon>Lasius</taxon>
    </lineage>
</organism>